<evidence type="ECO:0000256" key="1">
    <source>
        <dbReference type="ARBA" id="ARBA00004123"/>
    </source>
</evidence>
<feature type="region of interest" description="Disordered" evidence="15">
    <location>
        <begin position="388"/>
        <end position="423"/>
    </location>
</feature>
<dbReference type="FunFam" id="3.30.160.60:FF:000993">
    <property type="entry name" value="pH-response transcription factor pacC/RIM101"/>
    <property type="match status" value="1"/>
</dbReference>
<dbReference type="OrthoDB" id="6155966at2759"/>
<feature type="compositionally biased region" description="Low complexity" evidence="15">
    <location>
        <begin position="403"/>
        <end position="421"/>
    </location>
</feature>
<proteinExistence type="inferred from homology"/>
<feature type="compositionally biased region" description="Low complexity" evidence="15">
    <location>
        <begin position="10"/>
        <end position="19"/>
    </location>
</feature>
<evidence type="ECO:0000256" key="11">
    <source>
        <dbReference type="ARBA" id="ARBA00023242"/>
    </source>
</evidence>
<keyword evidence="4" id="KW-0677">Repeat</keyword>
<dbReference type="PANTHER" id="PTHR47257:SF1">
    <property type="entry name" value="PH-RESPONSE TRANSCRIPTION FACTOR PACC_RIM101"/>
    <property type="match status" value="1"/>
</dbReference>
<feature type="compositionally biased region" description="Polar residues" evidence="15">
    <location>
        <begin position="388"/>
        <end position="402"/>
    </location>
</feature>
<keyword evidence="9" id="KW-0010">Activator</keyword>
<evidence type="ECO:0000313" key="18">
    <source>
        <dbReference type="Proteomes" id="UP000689129"/>
    </source>
</evidence>
<dbReference type="InterPro" id="IPR050806">
    <property type="entry name" value="pacC/RIM101"/>
</dbReference>
<evidence type="ECO:0000256" key="8">
    <source>
        <dbReference type="ARBA" id="ARBA00023125"/>
    </source>
</evidence>
<reference evidence="17" key="1">
    <citation type="journal article" date="2021" name="Mol. Plant Pathol.">
        <title>A 20-kb lineage-specific genomic region tames virulence in pathogenic amphidiploid Verticillium longisporum.</title>
        <authorList>
            <person name="Harting R."/>
            <person name="Starke J."/>
            <person name="Kusch H."/>
            <person name="Poggeler S."/>
            <person name="Maurus I."/>
            <person name="Schluter R."/>
            <person name="Landesfeind M."/>
            <person name="Bulla I."/>
            <person name="Nowrousian M."/>
            <person name="de Jonge R."/>
            <person name="Stahlhut G."/>
            <person name="Hoff K.J."/>
            <person name="Asshauer K.P."/>
            <person name="Thurmer A."/>
            <person name="Stanke M."/>
            <person name="Daniel R."/>
            <person name="Morgenstern B."/>
            <person name="Thomma B.P.H.J."/>
            <person name="Kronstad J.W."/>
            <person name="Braus-Stromeyer S.A."/>
            <person name="Braus G.H."/>
        </authorList>
    </citation>
    <scope>NUCLEOTIDE SEQUENCE</scope>
    <source>
        <strain evidence="17">Vl32</strain>
    </source>
</reference>
<dbReference type="SMART" id="SM00355">
    <property type="entry name" value="ZnF_C2H2"/>
    <property type="match status" value="3"/>
</dbReference>
<keyword evidence="5 14" id="KW-0863">Zinc-finger</keyword>
<gene>
    <name evidence="17" type="ORF">HYQ45_006101</name>
</gene>
<dbReference type="InterPro" id="IPR013087">
    <property type="entry name" value="Znf_C2H2_type"/>
</dbReference>
<dbReference type="PROSITE" id="PS50157">
    <property type="entry name" value="ZINC_FINGER_C2H2_2"/>
    <property type="match status" value="2"/>
</dbReference>
<accession>A0A8I2ZT16</accession>
<evidence type="ECO:0000256" key="7">
    <source>
        <dbReference type="ARBA" id="ARBA00023015"/>
    </source>
</evidence>
<dbReference type="Proteomes" id="UP000689129">
    <property type="component" value="Unassembled WGS sequence"/>
</dbReference>
<evidence type="ECO:0000256" key="2">
    <source>
        <dbReference type="ARBA" id="ARBA00022491"/>
    </source>
</evidence>
<evidence type="ECO:0000256" key="13">
    <source>
        <dbReference type="ARBA" id="ARBA00039490"/>
    </source>
</evidence>
<evidence type="ECO:0000256" key="4">
    <source>
        <dbReference type="ARBA" id="ARBA00022737"/>
    </source>
</evidence>
<name>A0A8I2ZT16_VERLO</name>
<dbReference type="GO" id="GO:0003677">
    <property type="term" value="F:DNA binding"/>
    <property type="evidence" value="ECO:0007669"/>
    <property type="project" value="UniProtKB-KW"/>
</dbReference>
<dbReference type="GO" id="GO:0008270">
    <property type="term" value="F:zinc ion binding"/>
    <property type="evidence" value="ECO:0007669"/>
    <property type="project" value="UniProtKB-KW"/>
</dbReference>
<comment type="subcellular location">
    <subcellularLocation>
        <location evidence="1">Nucleus</location>
    </subcellularLocation>
</comment>
<keyword evidence="11" id="KW-0539">Nucleus</keyword>
<keyword evidence="7" id="KW-0805">Transcription regulation</keyword>
<dbReference type="PANTHER" id="PTHR47257">
    <property type="entry name" value="PH-RESPONSE TRANSCRIPTION FACTOR PACC/RIM101"/>
    <property type="match status" value="1"/>
</dbReference>
<feature type="domain" description="C2H2-type" evidence="16">
    <location>
        <begin position="86"/>
        <end position="115"/>
    </location>
</feature>
<feature type="region of interest" description="Disordered" evidence="15">
    <location>
        <begin position="466"/>
        <end position="506"/>
    </location>
</feature>
<organism evidence="17 18">
    <name type="scientific">Verticillium longisporum</name>
    <name type="common">Verticillium dahliae var. longisporum</name>
    <dbReference type="NCBI Taxonomy" id="100787"/>
    <lineage>
        <taxon>Eukaryota</taxon>
        <taxon>Fungi</taxon>
        <taxon>Dikarya</taxon>
        <taxon>Ascomycota</taxon>
        <taxon>Pezizomycotina</taxon>
        <taxon>Sordariomycetes</taxon>
        <taxon>Hypocreomycetidae</taxon>
        <taxon>Glomerellales</taxon>
        <taxon>Plectosphaerellaceae</taxon>
        <taxon>Verticillium</taxon>
    </lineage>
</organism>
<evidence type="ECO:0000256" key="6">
    <source>
        <dbReference type="ARBA" id="ARBA00022833"/>
    </source>
</evidence>
<comment type="similarity">
    <text evidence="12">Belongs to the pacC/RIM101 family.</text>
</comment>
<dbReference type="AlphaFoldDB" id="A0A8I2ZT16"/>
<keyword evidence="8" id="KW-0238">DNA-binding</keyword>
<feature type="region of interest" description="Disordered" evidence="15">
    <location>
        <begin position="1"/>
        <end position="34"/>
    </location>
</feature>
<protein>
    <recommendedName>
        <fullName evidence="13">pH-response transcription factor pacC/RIM101</fullName>
    </recommendedName>
</protein>
<evidence type="ECO:0000256" key="14">
    <source>
        <dbReference type="PROSITE-ProRule" id="PRU00042"/>
    </source>
</evidence>
<evidence type="ECO:0000256" key="9">
    <source>
        <dbReference type="ARBA" id="ARBA00023159"/>
    </source>
</evidence>
<keyword evidence="3" id="KW-0479">Metal-binding</keyword>
<keyword evidence="6" id="KW-0862">Zinc</keyword>
<evidence type="ECO:0000256" key="10">
    <source>
        <dbReference type="ARBA" id="ARBA00023163"/>
    </source>
</evidence>
<dbReference type="PROSITE" id="PS00028">
    <property type="entry name" value="ZINC_FINGER_C2H2_1"/>
    <property type="match status" value="3"/>
</dbReference>
<evidence type="ECO:0000313" key="17">
    <source>
        <dbReference type="EMBL" id="KAG7136329.1"/>
    </source>
</evidence>
<evidence type="ECO:0000259" key="16">
    <source>
        <dbReference type="PROSITE" id="PS50157"/>
    </source>
</evidence>
<dbReference type="Pfam" id="PF00096">
    <property type="entry name" value="zf-C2H2"/>
    <property type="match status" value="1"/>
</dbReference>
<keyword evidence="10" id="KW-0804">Transcription</keyword>
<evidence type="ECO:0000256" key="3">
    <source>
        <dbReference type="ARBA" id="ARBA00022723"/>
    </source>
</evidence>
<dbReference type="EMBL" id="JAEMWZ010000107">
    <property type="protein sequence ID" value="KAG7136329.1"/>
    <property type="molecule type" value="Genomic_DNA"/>
</dbReference>
<feature type="compositionally biased region" description="Basic and acidic residues" evidence="15">
    <location>
        <begin position="539"/>
        <end position="564"/>
    </location>
</feature>
<evidence type="ECO:0000256" key="5">
    <source>
        <dbReference type="ARBA" id="ARBA00022771"/>
    </source>
</evidence>
<comment type="caution">
    <text evidence="17">The sequence shown here is derived from an EMBL/GenBank/DDBJ whole genome shotgun (WGS) entry which is preliminary data.</text>
</comment>
<dbReference type="GO" id="GO:0005634">
    <property type="term" value="C:nucleus"/>
    <property type="evidence" value="ECO:0007669"/>
    <property type="project" value="UniProtKB-SubCell"/>
</dbReference>
<keyword evidence="2" id="KW-0678">Repressor</keyword>
<evidence type="ECO:0000256" key="15">
    <source>
        <dbReference type="SAM" id="MobiDB-lite"/>
    </source>
</evidence>
<feature type="region of interest" description="Disordered" evidence="15">
    <location>
        <begin position="539"/>
        <end position="576"/>
    </location>
</feature>
<sequence>MSTRPEEQRSSGSNSSSSNIPAPPAEATSNTSQSMAPSAAAASCTQDENLICKWNACNLKLATPEGLYEHLCERHVGRKSTNNPNLTCQWDSCRTAVVKRDHMTSHIRVHIPLKPHKCEFCGKSFKRPQDLKKHVKTHADDSVLIRSPQDQASKASSSYYDHNSHNQTNSAAFSHQDYRLASDSGSGAPTLSHSLGLYYAPTRGPQYLGHHAAAGGFDTRKRVYDMVDDFFASAKHHHVDPSSYSRVSRSLMPLHEALTLQTGDPIPTTEHIACPQHPGPNIGVGAAPSGPDPLARQYYLPPMFNTRTKNDLFQIDQILDQMQSTVFENANSATHGIHARGQIMFEYRHNPSSPGVGHRGSAGTTPMSQDDYAADSDTHIAFPQAAISSTGTPAITPPSSNTSYASGQSPSLSSSDMSPHSTATSVMYPNLPVVSSVFSGQSTTPTLGTNFDNNQRRNYGGGMLQRASSASVRHRSDTSTVTQVMSKGTPASLGSPPSESDMSERACKREERYDQCVKNMRTIDALREYIRERIAPKDFDEKTDERDERRHSPDAMNVDSRRITSAETSATPPAPAALLYPILRLSN</sequence>
<evidence type="ECO:0000256" key="12">
    <source>
        <dbReference type="ARBA" id="ARBA00038089"/>
    </source>
</evidence>
<dbReference type="GO" id="GO:0045944">
    <property type="term" value="P:positive regulation of transcription by RNA polymerase II"/>
    <property type="evidence" value="ECO:0007669"/>
    <property type="project" value="TreeGrafter"/>
</dbReference>
<feature type="domain" description="C2H2-type" evidence="16">
    <location>
        <begin position="116"/>
        <end position="143"/>
    </location>
</feature>
<feature type="region of interest" description="Disordered" evidence="15">
    <location>
        <begin position="349"/>
        <end position="372"/>
    </location>
</feature>